<dbReference type="InterPro" id="IPR000577">
    <property type="entry name" value="Carb_kinase_FGGY"/>
</dbReference>
<evidence type="ECO:0000313" key="11">
    <source>
        <dbReference type="Proteomes" id="UP000548867"/>
    </source>
</evidence>
<comment type="caution">
    <text evidence="10">The sequence shown here is derived from an EMBL/GenBank/DDBJ whole genome shotgun (WGS) entry which is preliminary data.</text>
</comment>
<dbReference type="GO" id="GO:0019563">
    <property type="term" value="P:glycerol catabolic process"/>
    <property type="evidence" value="ECO:0007669"/>
    <property type="project" value="TreeGrafter"/>
</dbReference>
<dbReference type="PIRSF" id="PIRSF000538">
    <property type="entry name" value="GlpK"/>
    <property type="match status" value="1"/>
</dbReference>
<evidence type="ECO:0000256" key="3">
    <source>
        <dbReference type="ARBA" id="ARBA00022741"/>
    </source>
</evidence>
<feature type="domain" description="Carbohydrate kinase FGGY C-terminal" evidence="9">
    <location>
        <begin position="255"/>
        <end position="439"/>
    </location>
</feature>
<dbReference type="GO" id="GO:0005829">
    <property type="term" value="C:cytosol"/>
    <property type="evidence" value="ECO:0007669"/>
    <property type="project" value="TreeGrafter"/>
</dbReference>
<dbReference type="PROSITE" id="PS00445">
    <property type="entry name" value="FGGY_KINASES_2"/>
    <property type="match status" value="1"/>
</dbReference>
<keyword evidence="3" id="KW-0547">Nucleotide-binding</keyword>
<evidence type="ECO:0000313" key="10">
    <source>
        <dbReference type="EMBL" id="MBB3953919.1"/>
    </source>
</evidence>
<dbReference type="EMBL" id="JACIDX010000002">
    <property type="protein sequence ID" value="MBB3953919.1"/>
    <property type="molecule type" value="Genomic_DNA"/>
</dbReference>
<dbReference type="InterPro" id="IPR018485">
    <property type="entry name" value="FGGY_C"/>
</dbReference>
<evidence type="ECO:0000256" key="6">
    <source>
        <dbReference type="ARBA" id="ARBA00043149"/>
    </source>
</evidence>
<dbReference type="InterPro" id="IPR018484">
    <property type="entry name" value="FGGY_N"/>
</dbReference>
<dbReference type="InterPro" id="IPR018483">
    <property type="entry name" value="Carb_kinase_FGGY_CS"/>
</dbReference>
<dbReference type="Gene3D" id="3.30.420.40">
    <property type="match status" value="2"/>
</dbReference>
<proteinExistence type="inferred from homology"/>
<dbReference type="Pfam" id="PF00370">
    <property type="entry name" value="FGGY_N"/>
    <property type="match status" value="1"/>
</dbReference>
<dbReference type="GO" id="GO:0004370">
    <property type="term" value="F:glycerol kinase activity"/>
    <property type="evidence" value="ECO:0007669"/>
    <property type="project" value="TreeGrafter"/>
</dbReference>
<dbReference type="CDD" id="cd07769">
    <property type="entry name" value="ASKHA_NBD_FGGY_GK"/>
    <property type="match status" value="1"/>
</dbReference>
<evidence type="ECO:0000256" key="4">
    <source>
        <dbReference type="ARBA" id="ARBA00022777"/>
    </source>
</evidence>
<keyword evidence="11" id="KW-1185">Reference proteome</keyword>
<feature type="domain" description="Carbohydrate kinase FGGY N-terminal" evidence="8">
    <location>
        <begin position="6"/>
        <end position="245"/>
    </location>
</feature>
<evidence type="ECO:0000259" key="8">
    <source>
        <dbReference type="Pfam" id="PF00370"/>
    </source>
</evidence>
<evidence type="ECO:0000256" key="1">
    <source>
        <dbReference type="ARBA" id="ARBA00009156"/>
    </source>
</evidence>
<dbReference type="RefSeq" id="WP_221226994.1">
    <property type="nucleotide sequence ID" value="NZ_JACIDX010000002.1"/>
</dbReference>
<dbReference type="Pfam" id="PF02782">
    <property type="entry name" value="FGGY_C"/>
    <property type="match status" value="1"/>
</dbReference>
<dbReference type="SUPFAM" id="SSF53067">
    <property type="entry name" value="Actin-like ATPase domain"/>
    <property type="match status" value="2"/>
</dbReference>
<evidence type="ECO:0000259" key="9">
    <source>
        <dbReference type="Pfam" id="PF02782"/>
    </source>
</evidence>
<dbReference type="PANTHER" id="PTHR10196:SF69">
    <property type="entry name" value="GLYCEROL KINASE"/>
    <property type="match status" value="1"/>
</dbReference>
<dbReference type="PANTHER" id="PTHR10196">
    <property type="entry name" value="SUGAR KINASE"/>
    <property type="match status" value="1"/>
</dbReference>
<reference evidence="10 11" key="1">
    <citation type="submission" date="2020-08" db="EMBL/GenBank/DDBJ databases">
        <title>Genomic Encyclopedia of Type Strains, Phase IV (KMG-IV): sequencing the most valuable type-strain genomes for metagenomic binning, comparative biology and taxonomic classification.</title>
        <authorList>
            <person name="Goeker M."/>
        </authorList>
    </citation>
    <scope>NUCLEOTIDE SEQUENCE [LARGE SCALE GENOMIC DNA]</scope>
    <source>
        <strain evidence="10 11">DSM 27057</strain>
    </source>
</reference>
<keyword evidence="5" id="KW-0067">ATP-binding</keyword>
<comment type="similarity">
    <text evidence="1 7">Belongs to the FGGY kinase family.</text>
</comment>
<dbReference type="AlphaFoldDB" id="A0A7W6G4Q9"/>
<evidence type="ECO:0000256" key="2">
    <source>
        <dbReference type="ARBA" id="ARBA00022679"/>
    </source>
</evidence>
<dbReference type="Proteomes" id="UP000548867">
    <property type="component" value="Unassembled WGS sequence"/>
</dbReference>
<protein>
    <recommendedName>
        <fullName evidence="6">ATP:glycerol 3-phosphotransferase</fullName>
    </recommendedName>
</protein>
<sequence length="482" mass="49741">MTRPAILALDCGTTNTKAMLISLDGEILSSGLVANAVSHPEPGWAEQSGEGILVSADAAIRQAIAGAPDADIRAIGISNQRESALVWDAQTGVPLGPCILWQCRRTAPFCAALREAGEGERVEQLSGLGLDPLFSASKLRWLIDHVDGGADLRGGTVDSWLLWHMTGGAVHATDASNASRTQLLNLDGGDWDEELLGLFGVPRAILPRVLASDALFGHTAGGFGGLPDGIAIHAMMGDSHAALFGHAITARGRVKVTLGTGSSLMCPTGARARSAHGLSGTIAWRRGGETVYALEGNITVSGHSAAFGAQLLGLGGAQELADLAATVQDSDGVYVVPALAGLGAPHWQEEARGIICGLSLGSRPAHVAYAVLEGIAHQICDLVSAIEADLGEDLEAICVDGTAARNDHLLQMLADLSGRLVERPSQTDLSALGAAMMAAGGAGLSLSDTLIAKERHFAPAMAGHARMSSREGWRKAVARACL</sequence>
<organism evidence="10 11">
    <name type="scientific">Novosphingobium sediminicola</name>
    <dbReference type="NCBI Taxonomy" id="563162"/>
    <lineage>
        <taxon>Bacteria</taxon>
        <taxon>Pseudomonadati</taxon>
        <taxon>Pseudomonadota</taxon>
        <taxon>Alphaproteobacteria</taxon>
        <taxon>Sphingomonadales</taxon>
        <taxon>Sphingomonadaceae</taxon>
        <taxon>Novosphingobium</taxon>
    </lineage>
</organism>
<evidence type="ECO:0000256" key="7">
    <source>
        <dbReference type="RuleBase" id="RU003733"/>
    </source>
</evidence>
<keyword evidence="2 7" id="KW-0808">Transferase</keyword>
<evidence type="ECO:0000256" key="5">
    <source>
        <dbReference type="ARBA" id="ARBA00022840"/>
    </source>
</evidence>
<dbReference type="InterPro" id="IPR043129">
    <property type="entry name" value="ATPase_NBD"/>
</dbReference>
<keyword evidence="4 7" id="KW-0418">Kinase</keyword>
<dbReference type="GO" id="GO:0005524">
    <property type="term" value="F:ATP binding"/>
    <property type="evidence" value="ECO:0007669"/>
    <property type="project" value="UniProtKB-KW"/>
</dbReference>
<name>A0A7W6G4Q9_9SPHN</name>
<gene>
    <name evidence="10" type="ORF">GGR38_000846</name>
</gene>
<accession>A0A7W6G4Q9</accession>